<keyword evidence="3" id="KW-1185">Reference proteome</keyword>
<feature type="compositionally biased region" description="Low complexity" evidence="1">
    <location>
        <begin position="132"/>
        <end position="146"/>
    </location>
</feature>
<feature type="region of interest" description="Disordered" evidence="1">
    <location>
        <begin position="67"/>
        <end position="150"/>
    </location>
</feature>
<name>A0A1I4Z209_9PROT</name>
<evidence type="ECO:0008006" key="4">
    <source>
        <dbReference type="Google" id="ProtNLM"/>
    </source>
</evidence>
<evidence type="ECO:0000313" key="2">
    <source>
        <dbReference type="EMBL" id="SFN44248.1"/>
    </source>
</evidence>
<dbReference type="EMBL" id="FOVJ01000001">
    <property type="protein sequence ID" value="SFN44248.1"/>
    <property type="molecule type" value="Genomic_DNA"/>
</dbReference>
<dbReference type="Proteomes" id="UP000183107">
    <property type="component" value="Unassembled WGS sequence"/>
</dbReference>
<gene>
    <name evidence="2" type="ORF">SAMN05216386_0986</name>
</gene>
<feature type="compositionally biased region" description="Low complexity" evidence="1">
    <location>
        <begin position="81"/>
        <end position="92"/>
    </location>
</feature>
<organism evidence="2 3">
    <name type="scientific">Nitrosospira briensis</name>
    <dbReference type="NCBI Taxonomy" id="35799"/>
    <lineage>
        <taxon>Bacteria</taxon>
        <taxon>Pseudomonadati</taxon>
        <taxon>Pseudomonadota</taxon>
        <taxon>Betaproteobacteria</taxon>
        <taxon>Nitrosomonadales</taxon>
        <taxon>Nitrosomonadaceae</taxon>
        <taxon>Nitrosospira</taxon>
    </lineage>
</organism>
<dbReference type="OrthoDB" id="5297564at2"/>
<protein>
    <recommendedName>
        <fullName evidence="4">MetA-pathway of phenol degradation</fullName>
    </recommendedName>
</protein>
<dbReference type="AlphaFoldDB" id="A0A1I4Z209"/>
<evidence type="ECO:0000256" key="1">
    <source>
        <dbReference type="SAM" id="MobiDB-lite"/>
    </source>
</evidence>
<proteinExistence type="predicted"/>
<dbReference type="RefSeq" id="WP_083396624.1">
    <property type="nucleotide sequence ID" value="NZ_FOVJ01000001.1"/>
</dbReference>
<evidence type="ECO:0000313" key="3">
    <source>
        <dbReference type="Proteomes" id="UP000183107"/>
    </source>
</evidence>
<sequence>MRRIDGSKRNRIKEILLISASLFLVIPSSIRAQQVTEAALVDQLMTKLQERDQVISDLQRRVQQLEHRVGGMPKVSESTRAAQPPAAPPASAGTDQSPALPPAKTVADQPPAVSPTKTAADPPFQQPAGNGATTQTPPAAVAQSTTGPGTFEVDEEAAERALERTLVQTGALLLPFGLAEIQPYVSYARINNEGSVLLRDAEGNIGAVAETQNRRNHFEVGIFSRFGLPFGTQAELSIPAGVINASNVIGIINRETENTTVMFGDIRVGLAKTLLRESAWLPDIVGRITWDTDTGKQQTFNTTSAAGLAAPTSGLATLPSFNELIFSATALKRQDPLAFTSTVSYRKTFKKDGIEPGDVYGLTLGATLAASPQTSLSLGIQQSYIGNTRVFNSSIPGTDTISSIFTFGASSIIGKSLFFSATAGIGLTKHSPDYFINVAIPLRFAVPFRKWGS</sequence>
<accession>A0A1I4Z209</accession>
<reference evidence="3" key="1">
    <citation type="submission" date="2016-10" db="EMBL/GenBank/DDBJ databases">
        <authorList>
            <person name="Varghese N."/>
        </authorList>
    </citation>
    <scope>NUCLEOTIDE SEQUENCE [LARGE SCALE GENOMIC DNA]</scope>
    <source>
        <strain evidence="3">Nsp8</strain>
    </source>
</reference>